<feature type="transmembrane region" description="Helical" evidence="7">
    <location>
        <begin position="236"/>
        <end position="254"/>
    </location>
</feature>
<dbReference type="CDD" id="cd17503">
    <property type="entry name" value="MFS_LmrB_MDR_like"/>
    <property type="match status" value="1"/>
</dbReference>
<dbReference type="SUPFAM" id="SSF103473">
    <property type="entry name" value="MFS general substrate transporter"/>
    <property type="match status" value="1"/>
</dbReference>
<protein>
    <submittedName>
        <fullName evidence="9">DHA2 family efflux MFS transporter permease subunit</fullName>
    </submittedName>
</protein>
<evidence type="ECO:0000256" key="4">
    <source>
        <dbReference type="ARBA" id="ARBA00022692"/>
    </source>
</evidence>
<dbReference type="PRINTS" id="PR01036">
    <property type="entry name" value="TCRTETB"/>
</dbReference>
<dbReference type="NCBIfam" id="TIGR00711">
    <property type="entry name" value="efflux_EmrB"/>
    <property type="match status" value="1"/>
</dbReference>
<name>A0A9D1FI68_9BACT</name>
<dbReference type="PANTHER" id="PTHR23501:SF174">
    <property type="entry name" value="MULTIDRUG EXPORT PROTEIN EMRB-RELATED"/>
    <property type="match status" value="1"/>
</dbReference>
<proteinExistence type="predicted"/>
<evidence type="ECO:0000256" key="7">
    <source>
        <dbReference type="SAM" id="Phobius"/>
    </source>
</evidence>
<reference evidence="9" key="2">
    <citation type="journal article" date="2021" name="PeerJ">
        <title>Extensive microbial diversity within the chicken gut microbiome revealed by metagenomics and culture.</title>
        <authorList>
            <person name="Gilroy R."/>
            <person name="Ravi A."/>
            <person name="Getino M."/>
            <person name="Pursley I."/>
            <person name="Horton D.L."/>
            <person name="Alikhan N.F."/>
            <person name="Baker D."/>
            <person name="Gharbi K."/>
            <person name="Hall N."/>
            <person name="Watson M."/>
            <person name="Adriaenssens E.M."/>
            <person name="Foster-Nyarko E."/>
            <person name="Jarju S."/>
            <person name="Secka A."/>
            <person name="Antonio M."/>
            <person name="Oren A."/>
            <person name="Chaudhuri R.R."/>
            <person name="La Ragione R."/>
            <person name="Hildebrand F."/>
            <person name="Pallen M.J."/>
        </authorList>
    </citation>
    <scope>NUCLEOTIDE SEQUENCE</scope>
    <source>
        <strain evidence="9">CHK152-2871</strain>
    </source>
</reference>
<dbReference type="GO" id="GO:0005886">
    <property type="term" value="C:plasma membrane"/>
    <property type="evidence" value="ECO:0007669"/>
    <property type="project" value="UniProtKB-SubCell"/>
</dbReference>
<dbReference type="GO" id="GO:0022857">
    <property type="term" value="F:transmembrane transporter activity"/>
    <property type="evidence" value="ECO:0007669"/>
    <property type="project" value="InterPro"/>
</dbReference>
<evidence type="ECO:0000256" key="2">
    <source>
        <dbReference type="ARBA" id="ARBA00022448"/>
    </source>
</evidence>
<evidence type="ECO:0000259" key="8">
    <source>
        <dbReference type="PROSITE" id="PS50850"/>
    </source>
</evidence>
<feature type="transmembrane region" description="Helical" evidence="7">
    <location>
        <begin position="372"/>
        <end position="394"/>
    </location>
</feature>
<evidence type="ECO:0000256" key="3">
    <source>
        <dbReference type="ARBA" id="ARBA00022475"/>
    </source>
</evidence>
<evidence type="ECO:0000313" key="9">
    <source>
        <dbReference type="EMBL" id="HIS74164.1"/>
    </source>
</evidence>
<dbReference type="InterPro" id="IPR004638">
    <property type="entry name" value="EmrB-like"/>
</dbReference>
<feature type="transmembrane region" description="Helical" evidence="7">
    <location>
        <begin position="12"/>
        <end position="30"/>
    </location>
</feature>
<keyword evidence="5 7" id="KW-1133">Transmembrane helix</keyword>
<dbReference type="InterPro" id="IPR036259">
    <property type="entry name" value="MFS_trans_sf"/>
</dbReference>
<feature type="transmembrane region" description="Helical" evidence="7">
    <location>
        <begin position="406"/>
        <end position="425"/>
    </location>
</feature>
<dbReference type="InterPro" id="IPR011701">
    <property type="entry name" value="MFS"/>
</dbReference>
<evidence type="ECO:0000256" key="1">
    <source>
        <dbReference type="ARBA" id="ARBA00004651"/>
    </source>
</evidence>
<evidence type="ECO:0000256" key="6">
    <source>
        <dbReference type="ARBA" id="ARBA00023136"/>
    </source>
</evidence>
<evidence type="ECO:0000256" key="5">
    <source>
        <dbReference type="ARBA" id="ARBA00022989"/>
    </source>
</evidence>
<feature type="transmembrane region" description="Helical" evidence="7">
    <location>
        <begin position="82"/>
        <end position="102"/>
    </location>
</feature>
<accession>A0A9D1FI68</accession>
<keyword evidence="4 7" id="KW-0812">Transmembrane</keyword>
<feature type="transmembrane region" description="Helical" evidence="7">
    <location>
        <begin position="169"/>
        <end position="186"/>
    </location>
</feature>
<dbReference type="InterPro" id="IPR020846">
    <property type="entry name" value="MFS_dom"/>
</dbReference>
<feature type="transmembrane region" description="Helical" evidence="7">
    <location>
        <begin position="141"/>
        <end position="163"/>
    </location>
</feature>
<dbReference type="EMBL" id="DVJQ01000034">
    <property type="protein sequence ID" value="HIS74164.1"/>
    <property type="molecule type" value="Genomic_DNA"/>
</dbReference>
<feature type="transmembrane region" description="Helical" evidence="7">
    <location>
        <begin position="207"/>
        <end position="224"/>
    </location>
</feature>
<dbReference type="PANTHER" id="PTHR23501">
    <property type="entry name" value="MAJOR FACILITATOR SUPERFAMILY"/>
    <property type="match status" value="1"/>
</dbReference>
<dbReference type="AlphaFoldDB" id="A0A9D1FI68"/>
<feature type="transmembrane region" description="Helical" evidence="7">
    <location>
        <begin position="339"/>
        <end position="360"/>
    </location>
</feature>
<evidence type="ECO:0000313" key="10">
    <source>
        <dbReference type="Proteomes" id="UP000886865"/>
    </source>
</evidence>
<keyword evidence="2" id="KW-0813">Transport</keyword>
<feature type="transmembrane region" description="Helical" evidence="7">
    <location>
        <begin position="484"/>
        <end position="508"/>
    </location>
</feature>
<dbReference type="Pfam" id="PF07690">
    <property type="entry name" value="MFS_1"/>
    <property type="match status" value="1"/>
</dbReference>
<comment type="caution">
    <text evidence="9">The sequence shown here is derived from an EMBL/GenBank/DDBJ whole genome shotgun (WGS) entry which is preliminary data.</text>
</comment>
<feature type="transmembrane region" description="Helical" evidence="7">
    <location>
        <begin position="307"/>
        <end position="327"/>
    </location>
</feature>
<feature type="transmembrane region" description="Helical" evidence="7">
    <location>
        <begin position="108"/>
        <end position="129"/>
    </location>
</feature>
<feature type="transmembrane region" description="Helical" evidence="7">
    <location>
        <begin position="274"/>
        <end position="295"/>
    </location>
</feature>
<gene>
    <name evidence="9" type="ORF">IAA86_03985</name>
</gene>
<feature type="domain" description="Major facilitator superfamily (MFS) profile" evidence="8">
    <location>
        <begin position="17"/>
        <end position="509"/>
    </location>
</feature>
<sequence length="513" mass="56815">MENKVESPWKPDNPWLLIIPTMLAAFMFALDETIANIALPHMAGSFSVSNQESIWVLTSYLIASCLTIPMIDWLSKTFGRKALFMGSVALFTVSSFLCGISSSIGMMVIARFLQGLGGGVLIPIAQAIMMENFKGDDLNKAGSIFGMVVIIAPILGPVLGGWITENWSWHWIYFINIPIGILIIALSIKLIEDPPYARKQDNVKTDYWGLIFLVMFAVAFEIMMDKGNDQDWFNSSFIVKLTIIWVIGLIGFIISQIKQKDSLVKFEVLGDFNYLLGTIILTVMNAILLASMAMLPQFMQNMMGYDSFTSGLTMMPRGIGCLAGVIICGKMSSKIDPRILSFTGVLILCLGSWSLGFLNLEISPLSVVVPNILYGLGMTMGMIPVVTLSCKTLLPEQMSNASGLQNFIKTIGGAVGTSLVATFISRFSQKHQFMMVDWLRETNSVYMERLQAYIGQFSSITDISTATHMAESMLYNQLNTQAHLWAYIDSFRLFAVAGLIILFLIPILKVKKN</sequence>
<feature type="transmembrane region" description="Helical" evidence="7">
    <location>
        <begin position="54"/>
        <end position="75"/>
    </location>
</feature>
<dbReference type="Gene3D" id="1.20.1720.10">
    <property type="entry name" value="Multidrug resistance protein D"/>
    <property type="match status" value="1"/>
</dbReference>
<keyword evidence="3" id="KW-1003">Cell membrane</keyword>
<reference evidence="9" key="1">
    <citation type="submission" date="2020-10" db="EMBL/GenBank/DDBJ databases">
        <authorList>
            <person name="Gilroy R."/>
        </authorList>
    </citation>
    <scope>NUCLEOTIDE SEQUENCE</scope>
    <source>
        <strain evidence="9">CHK152-2871</strain>
    </source>
</reference>
<organism evidence="9 10">
    <name type="scientific">Candidatus Galligastranaerophilus intestinavium</name>
    <dbReference type="NCBI Taxonomy" id="2840836"/>
    <lineage>
        <taxon>Bacteria</taxon>
        <taxon>Candidatus Galligastranaerophilus</taxon>
    </lineage>
</organism>
<dbReference type="Proteomes" id="UP000886865">
    <property type="component" value="Unassembled WGS sequence"/>
</dbReference>
<dbReference type="PROSITE" id="PS50850">
    <property type="entry name" value="MFS"/>
    <property type="match status" value="1"/>
</dbReference>
<keyword evidence="6 7" id="KW-0472">Membrane</keyword>
<comment type="subcellular location">
    <subcellularLocation>
        <location evidence="1">Cell membrane</location>
        <topology evidence="1">Multi-pass membrane protein</topology>
    </subcellularLocation>
</comment>
<dbReference type="Gene3D" id="1.20.1250.20">
    <property type="entry name" value="MFS general substrate transporter like domains"/>
    <property type="match status" value="1"/>
</dbReference>